<gene>
    <name evidence="2" type="ORF">PDIGIT_LOCUS3828</name>
</gene>
<dbReference type="EMBL" id="CAOQHR010000002">
    <property type="protein sequence ID" value="CAI6326355.1"/>
    <property type="molecule type" value="Genomic_DNA"/>
</dbReference>
<comment type="caution">
    <text evidence="2">The sequence shown here is derived from an EMBL/GenBank/DDBJ whole genome shotgun (WGS) entry which is preliminary data.</text>
</comment>
<name>A0A9W4XGG4_9PLEO</name>
<evidence type="ECO:0000313" key="2">
    <source>
        <dbReference type="EMBL" id="CAI6326355.1"/>
    </source>
</evidence>
<dbReference type="Proteomes" id="UP001152607">
    <property type="component" value="Unassembled WGS sequence"/>
</dbReference>
<organism evidence="2 3">
    <name type="scientific">Periconia digitata</name>
    <dbReference type="NCBI Taxonomy" id="1303443"/>
    <lineage>
        <taxon>Eukaryota</taxon>
        <taxon>Fungi</taxon>
        <taxon>Dikarya</taxon>
        <taxon>Ascomycota</taxon>
        <taxon>Pezizomycotina</taxon>
        <taxon>Dothideomycetes</taxon>
        <taxon>Pleosporomycetidae</taxon>
        <taxon>Pleosporales</taxon>
        <taxon>Massarineae</taxon>
        <taxon>Periconiaceae</taxon>
        <taxon>Periconia</taxon>
    </lineage>
</organism>
<keyword evidence="3" id="KW-1185">Reference proteome</keyword>
<evidence type="ECO:0000313" key="3">
    <source>
        <dbReference type="Proteomes" id="UP001152607"/>
    </source>
</evidence>
<protein>
    <submittedName>
        <fullName evidence="2">Uncharacterized protein</fullName>
    </submittedName>
</protein>
<dbReference type="AlphaFoldDB" id="A0A9W4XGG4"/>
<feature type="compositionally biased region" description="Polar residues" evidence="1">
    <location>
        <begin position="18"/>
        <end position="32"/>
    </location>
</feature>
<feature type="region of interest" description="Disordered" evidence="1">
    <location>
        <begin position="184"/>
        <end position="208"/>
    </location>
</feature>
<evidence type="ECO:0000256" key="1">
    <source>
        <dbReference type="SAM" id="MobiDB-lite"/>
    </source>
</evidence>
<accession>A0A9W4XGG4</accession>
<feature type="region of interest" description="Disordered" evidence="1">
    <location>
        <begin position="1"/>
        <end position="32"/>
    </location>
</feature>
<proteinExistence type="predicted"/>
<reference evidence="2" key="1">
    <citation type="submission" date="2023-01" db="EMBL/GenBank/DDBJ databases">
        <authorList>
            <person name="Van Ghelder C."/>
            <person name="Rancurel C."/>
        </authorList>
    </citation>
    <scope>NUCLEOTIDE SEQUENCE</scope>
    <source>
        <strain evidence="2">CNCM I-4278</strain>
    </source>
</reference>
<sequence>MSEPQGQRRSRRNKDMESSNATPTPDVSVSISPTSQQILATNKEDAWITLYHALFIVDRAVNGTNFSLPTLPSIWVAFNAYFTSRNNPEVQKLLGETTRFEPKDLLTWRNRVETLLPRTTSYVATLRNESEALIPLITEEMLVDYIALKERLSLPSDPDFGNQAALPADVQDFLTRCLVDPFLGRRPPPQPKKEMQWYSGLTADERQR</sequence>